<proteinExistence type="inferred from homology"/>
<sequence>MEQDRLDMFHEVWLQLLDRQLGLAPVKSPLNVLDIATGTGIWAFQFADDHPDSRVIGTDLSMIQPSAVRMLPNCTFVREDSEEHWIFDHKFDYIHMRAVCSCFNDPLTVIQHSFDNLNAGGWVEIQDVCMELHGVDKTIEDTELQRFCRLGRQGFQLLGRDVVDRVFRYKKWLIDAGFVDVIEKRLPVPVNPWPRDARLKNLGRYNHAQLYEGMKSGAVKTLPAAGLSPQLAEELLNRALKDLSNTSIHGYLPFYVVYGRKPYTDEAGSNSGHGTTPSVS</sequence>
<dbReference type="RefSeq" id="XP_040715306.1">
    <property type="nucleotide sequence ID" value="XM_040854104.1"/>
</dbReference>
<reference evidence="2 3" key="1">
    <citation type="submission" date="2016-07" db="EMBL/GenBank/DDBJ databases">
        <title>Pervasive Adenine N6-methylation of Active Genes in Fungi.</title>
        <authorList>
            <consortium name="DOE Joint Genome Institute"/>
            <person name="Mondo S.J."/>
            <person name="Dannebaum R.O."/>
            <person name="Kuo R.C."/>
            <person name="Labutti K."/>
            <person name="Haridas S."/>
            <person name="Kuo A."/>
            <person name="Salamov A."/>
            <person name="Ahrendt S.R."/>
            <person name="Lipzen A."/>
            <person name="Sullivan W."/>
            <person name="Andreopoulos W.B."/>
            <person name="Clum A."/>
            <person name="Lindquist E."/>
            <person name="Daum C."/>
            <person name="Ramamoorthy G.K."/>
            <person name="Gryganskyi A."/>
            <person name="Culley D."/>
            <person name="Magnuson J.K."/>
            <person name="James T.Y."/>
            <person name="O'Malley M.A."/>
            <person name="Stajich J.E."/>
            <person name="Spatafora J.W."/>
            <person name="Visel A."/>
            <person name="Grigoriev I.V."/>
        </authorList>
    </citation>
    <scope>NUCLEOTIDE SEQUENCE [LARGE SCALE GENOMIC DNA]</scope>
    <source>
        <strain evidence="2 3">CBS 129021</strain>
    </source>
</reference>
<dbReference type="InterPro" id="IPR029063">
    <property type="entry name" value="SAM-dependent_MTases_sf"/>
</dbReference>
<dbReference type="OrthoDB" id="2013972at2759"/>
<organism evidence="2 3">
    <name type="scientific">Pseudomassariella vexata</name>
    <dbReference type="NCBI Taxonomy" id="1141098"/>
    <lineage>
        <taxon>Eukaryota</taxon>
        <taxon>Fungi</taxon>
        <taxon>Dikarya</taxon>
        <taxon>Ascomycota</taxon>
        <taxon>Pezizomycotina</taxon>
        <taxon>Sordariomycetes</taxon>
        <taxon>Xylariomycetidae</taxon>
        <taxon>Amphisphaeriales</taxon>
        <taxon>Pseudomassariaceae</taxon>
        <taxon>Pseudomassariella</taxon>
    </lineage>
</organism>
<keyword evidence="2" id="KW-0489">Methyltransferase</keyword>
<dbReference type="Pfam" id="PF13489">
    <property type="entry name" value="Methyltransf_23"/>
    <property type="match status" value="1"/>
</dbReference>
<dbReference type="PANTHER" id="PTHR43591:SF102">
    <property type="entry name" value="S-ADENOSYL-L-METHIONINE-DEPENDENT METHYLTRANSFERASE"/>
    <property type="match status" value="1"/>
</dbReference>
<dbReference type="InParanoid" id="A0A1Y2DX72"/>
<dbReference type="SUPFAM" id="SSF53335">
    <property type="entry name" value="S-adenosyl-L-methionine-dependent methyltransferases"/>
    <property type="match status" value="1"/>
</dbReference>
<keyword evidence="3" id="KW-1185">Reference proteome</keyword>
<evidence type="ECO:0000256" key="1">
    <source>
        <dbReference type="ARBA" id="ARBA00038158"/>
    </source>
</evidence>
<gene>
    <name evidence="2" type="ORF">BCR38DRAFT_202080</name>
</gene>
<dbReference type="GO" id="GO:0008168">
    <property type="term" value="F:methyltransferase activity"/>
    <property type="evidence" value="ECO:0007669"/>
    <property type="project" value="UniProtKB-KW"/>
</dbReference>
<dbReference type="Gene3D" id="3.40.50.150">
    <property type="entry name" value="Vaccinia Virus protein VP39"/>
    <property type="match status" value="1"/>
</dbReference>
<dbReference type="PANTHER" id="PTHR43591">
    <property type="entry name" value="METHYLTRANSFERASE"/>
    <property type="match status" value="1"/>
</dbReference>
<dbReference type="AlphaFoldDB" id="A0A1Y2DX72"/>
<dbReference type="GeneID" id="63770316"/>
<dbReference type="CDD" id="cd02440">
    <property type="entry name" value="AdoMet_MTases"/>
    <property type="match status" value="1"/>
</dbReference>
<comment type="similarity">
    <text evidence="1">Belongs to the methyltransferase superfamily. LaeA methyltransferase family.</text>
</comment>
<name>A0A1Y2DX72_9PEZI</name>
<dbReference type="Proteomes" id="UP000193689">
    <property type="component" value="Unassembled WGS sequence"/>
</dbReference>
<evidence type="ECO:0000313" key="3">
    <source>
        <dbReference type="Proteomes" id="UP000193689"/>
    </source>
</evidence>
<dbReference type="GO" id="GO:0032259">
    <property type="term" value="P:methylation"/>
    <property type="evidence" value="ECO:0007669"/>
    <property type="project" value="UniProtKB-KW"/>
</dbReference>
<comment type="caution">
    <text evidence="2">The sequence shown here is derived from an EMBL/GenBank/DDBJ whole genome shotgun (WGS) entry which is preliminary data.</text>
</comment>
<protein>
    <submittedName>
        <fullName evidence="2">S-adenosyl-L-methionine-dependent methyltransferase</fullName>
    </submittedName>
</protein>
<accession>A0A1Y2DX72</accession>
<dbReference type="STRING" id="1141098.A0A1Y2DX72"/>
<dbReference type="EMBL" id="MCFJ01000007">
    <property type="protein sequence ID" value="ORY63892.1"/>
    <property type="molecule type" value="Genomic_DNA"/>
</dbReference>
<evidence type="ECO:0000313" key="2">
    <source>
        <dbReference type="EMBL" id="ORY63892.1"/>
    </source>
</evidence>
<keyword evidence="2" id="KW-0808">Transferase</keyword>